<reference evidence="8" key="1">
    <citation type="submission" date="2018-05" db="EMBL/GenBank/DDBJ databases">
        <authorList>
            <person name="Li X."/>
        </authorList>
    </citation>
    <scope>NUCLEOTIDE SEQUENCE [LARGE SCALE GENOMIC DNA]</scope>
    <source>
        <strain evidence="8">HKS-05</strain>
    </source>
</reference>
<comment type="similarity">
    <text evidence="1 5">Belongs to the short-chain dehydrogenases/reductases (SDR) family.</text>
</comment>
<dbReference type="PRINTS" id="PR00081">
    <property type="entry name" value="GDHRDH"/>
</dbReference>
<keyword evidence="5" id="KW-0443">Lipid metabolism</keyword>
<name>A0A328B3F0_9CAUL</name>
<dbReference type="AlphaFoldDB" id="A0A328B3F0"/>
<sequence>MFDLTGKTALVTGATGGIGAEIARALHAQGAHVVLSGTREAVLQDLAQTLGERTSAVPANLSDPDAVDGLVDAAEAAAGQPLDILVANAGITKDGLLLRMKDDDWDTVLKVNLESYFRLSRAAIKGMMRRRSGRIIGITSIVGVMGNPGQANYAASKAGMIGFSKALAQEVATRGITVNCVAPGFIESPMTDALNEQQKSHILSTIPAGRLGAGGDIAAACVYLASQEAAYVTGQTLHVNGGMAMI</sequence>
<dbReference type="SMART" id="SM00822">
    <property type="entry name" value="PKS_KR"/>
    <property type="match status" value="1"/>
</dbReference>
<feature type="binding site" evidence="4">
    <location>
        <position position="38"/>
    </location>
    <ligand>
        <name>NADP(+)</name>
        <dbReference type="ChEBI" id="CHEBI:58349"/>
    </ligand>
</feature>
<keyword evidence="5" id="KW-0276">Fatty acid metabolism</keyword>
<keyword evidence="5" id="KW-0275">Fatty acid biosynthesis</keyword>
<dbReference type="GO" id="GO:0004316">
    <property type="term" value="F:3-oxoacyl-[acyl-carrier-protein] reductase (NADPH) activity"/>
    <property type="evidence" value="ECO:0007669"/>
    <property type="project" value="UniProtKB-UniRule"/>
</dbReference>
<dbReference type="RefSeq" id="WP_111458710.1">
    <property type="nucleotide sequence ID" value="NZ_QFYP01000001.1"/>
</dbReference>
<evidence type="ECO:0000313" key="7">
    <source>
        <dbReference type="EMBL" id="RAK61419.1"/>
    </source>
</evidence>
<dbReference type="FunFam" id="3.40.50.720:FF:000173">
    <property type="entry name" value="3-oxoacyl-[acyl-carrier protein] reductase"/>
    <property type="match status" value="1"/>
</dbReference>
<protein>
    <recommendedName>
        <fullName evidence="5">3-oxoacyl-[acyl-carrier-protein] reductase</fullName>
        <ecNumber evidence="5">1.1.1.100</ecNumber>
    </recommendedName>
</protein>
<dbReference type="NCBIfam" id="NF009466">
    <property type="entry name" value="PRK12826.1-2"/>
    <property type="match status" value="1"/>
</dbReference>
<dbReference type="InterPro" id="IPR050259">
    <property type="entry name" value="SDR"/>
</dbReference>
<proteinExistence type="inferred from homology"/>
<dbReference type="PROSITE" id="PS00061">
    <property type="entry name" value="ADH_SHORT"/>
    <property type="match status" value="1"/>
</dbReference>
<dbReference type="CDD" id="cd05333">
    <property type="entry name" value="BKR_SDR_c"/>
    <property type="match status" value="1"/>
</dbReference>
<dbReference type="InterPro" id="IPR011284">
    <property type="entry name" value="3oxo_ACP_reduc"/>
</dbReference>
<dbReference type="PANTHER" id="PTHR42879">
    <property type="entry name" value="3-OXOACYL-(ACYL-CARRIER-PROTEIN) REDUCTASE"/>
    <property type="match status" value="1"/>
</dbReference>
<feature type="binding site" evidence="4">
    <location>
        <begin position="153"/>
        <end position="157"/>
    </location>
    <ligand>
        <name>NADP(+)</name>
        <dbReference type="ChEBI" id="CHEBI:58349"/>
    </ligand>
</feature>
<dbReference type="PRINTS" id="PR00080">
    <property type="entry name" value="SDRFAMILY"/>
</dbReference>
<dbReference type="PANTHER" id="PTHR42879:SF2">
    <property type="entry name" value="3-OXOACYL-[ACYL-CARRIER-PROTEIN] REDUCTASE FABG"/>
    <property type="match status" value="1"/>
</dbReference>
<dbReference type="NCBIfam" id="TIGR01830">
    <property type="entry name" value="3oxo_ACP_reduc"/>
    <property type="match status" value="1"/>
</dbReference>
<evidence type="ECO:0000259" key="6">
    <source>
        <dbReference type="SMART" id="SM00822"/>
    </source>
</evidence>
<comment type="pathway">
    <text evidence="5">Lipid metabolism; fatty acid biosynthesis.</text>
</comment>
<evidence type="ECO:0000256" key="3">
    <source>
        <dbReference type="PIRSR" id="PIRSR611284-1"/>
    </source>
</evidence>
<dbReference type="SUPFAM" id="SSF51735">
    <property type="entry name" value="NAD(P)-binding Rossmann-fold domains"/>
    <property type="match status" value="1"/>
</dbReference>
<feature type="active site" description="Proton acceptor" evidence="3">
    <location>
        <position position="153"/>
    </location>
</feature>
<keyword evidence="4 5" id="KW-0521">NADP</keyword>
<dbReference type="EMBL" id="QFYP01000001">
    <property type="protein sequence ID" value="RAK61419.1"/>
    <property type="molecule type" value="Genomic_DNA"/>
</dbReference>
<evidence type="ECO:0000256" key="5">
    <source>
        <dbReference type="RuleBase" id="RU366074"/>
    </source>
</evidence>
<evidence type="ECO:0000256" key="1">
    <source>
        <dbReference type="ARBA" id="ARBA00006484"/>
    </source>
</evidence>
<dbReference type="InterPro" id="IPR036291">
    <property type="entry name" value="NAD(P)-bd_dom_sf"/>
</dbReference>
<comment type="function">
    <text evidence="5">Catalyzes the NADPH-dependent reduction of beta-ketoacyl-ACP substrates to beta-hydroxyacyl-ACP products, the first reductive step in the elongation cycle of fatty acid biosynthesis.</text>
</comment>
<dbReference type="InterPro" id="IPR020904">
    <property type="entry name" value="Sc_DH/Rdtase_CS"/>
</dbReference>
<evidence type="ECO:0000256" key="2">
    <source>
        <dbReference type="ARBA" id="ARBA00023002"/>
    </source>
</evidence>
<keyword evidence="2 5" id="KW-0560">Oxidoreductase</keyword>
<evidence type="ECO:0000256" key="4">
    <source>
        <dbReference type="PIRSR" id="PIRSR611284-2"/>
    </source>
</evidence>
<dbReference type="Proteomes" id="UP000249842">
    <property type="component" value="Unassembled WGS sequence"/>
</dbReference>
<feature type="binding site" evidence="4">
    <location>
        <position position="186"/>
    </location>
    <ligand>
        <name>NADP(+)</name>
        <dbReference type="ChEBI" id="CHEBI:58349"/>
    </ligand>
</feature>
<dbReference type="GO" id="GO:0051287">
    <property type="term" value="F:NAD binding"/>
    <property type="evidence" value="ECO:0007669"/>
    <property type="project" value="UniProtKB-UniRule"/>
</dbReference>
<comment type="catalytic activity">
    <reaction evidence="5">
        <text>a (3R)-hydroxyacyl-[ACP] + NADP(+) = a 3-oxoacyl-[ACP] + NADPH + H(+)</text>
        <dbReference type="Rhea" id="RHEA:17397"/>
        <dbReference type="Rhea" id="RHEA-COMP:9916"/>
        <dbReference type="Rhea" id="RHEA-COMP:9945"/>
        <dbReference type="ChEBI" id="CHEBI:15378"/>
        <dbReference type="ChEBI" id="CHEBI:57783"/>
        <dbReference type="ChEBI" id="CHEBI:58349"/>
        <dbReference type="ChEBI" id="CHEBI:78776"/>
        <dbReference type="ChEBI" id="CHEBI:78827"/>
        <dbReference type="EC" id="1.1.1.100"/>
    </reaction>
</comment>
<dbReference type="InterPro" id="IPR057326">
    <property type="entry name" value="KR_dom"/>
</dbReference>
<comment type="subunit">
    <text evidence="5">Homotetramer.</text>
</comment>
<dbReference type="GO" id="GO:0006633">
    <property type="term" value="P:fatty acid biosynthetic process"/>
    <property type="evidence" value="ECO:0007669"/>
    <property type="project" value="UniProtKB-UniPathway"/>
</dbReference>
<organism evidence="7 8">
    <name type="scientific">Phenylobacterium hankyongense</name>
    <dbReference type="NCBI Taxonomy" id="1813876"/>
    <lineage>
        <taxon>Bacteria</taxon>
        <taxon>Pseudomonadati</taxon>
        <taxon>Pseudomonadota</taxon>
        <taxon>Alphaproteobacteria</taxon>
        <taxon>Caulobacterales</taxon>
        <taxon>Caulobacteraceae</taxon>
        <taxon>Phenylobacterium</taxon>
    </lineage>
</organism>
<feature type="binding site" evidence="4">
    <location>
        <position position="88"/>
    </location>
    <ligand>
        <name>NADP(+)</name>
        <dbReference type="ChEBI" id="CHEBI:58349"/>
    </ligand>
</feature>
<keyword evidence="5" id="KW-0444">Lipid biosynthesis</keyword>
<dbReference type="UniPathway" id="UPA00094"/>
<dbReference type="OrthoDB" id="9804774at2"/>
<dbReference type="Pfam" id="PF13561">
    <property type="entry name" value="adh_short_C2"/>
    <property type="match status" value="1"/>
</dbReference>
<feature type="domain" description="Ketoreductase" evidence="6">
    <location>
        <begin position="7"/>
        <end position="189"/>
    </location>
</feature>
<dbReference type="EC" id="1.1.1.100" evidence="5"/>
<gene>
    <name evidence="7" type="primary">fabG</name>
    <name evidence="7" type="ORF">DJ021_17225</name>
</gene>
<dbReference type="InterPro" id="IPR002347">
    <property type="entry name" value="SDR_fam"/>
</dbReference>
<comment type="caution">
    <text evidence="7">The sequence shown here is derived from an EMBL/GenBank/DDBJ whole genome shotgun (WGS) entry which is preliminary data.</text>
</comment>
<accession>A0A328B3F0</accession>
<dbReference type="Gene3D" id="3.40.50.720">
    <property type="entry name" value="NAD(P)-binding Rossmann-like Domain"/>
    <property type="match status" value="1"/>
</dbReference>
<keyword evidence="8" id="KW-1185">Reference proteome</keyword>
<evidence type="ECO:0000313" key="8">
    <source>
        <dbReference type="Proteomes" id="UP000249842"/>
    </source>
</evidence>
<dbReference type="NCBIfam" id="NF005559">
    <property type="entry name" value="PRK07231.1"/>
    <property type="match status" value="1"/>
</dbReference>